<sequence>MIVALRAALAGALLTVVLVACSVVPSPVRAAQGSPDTPAAATTAAPASTRPGPRAPDGPLPTVRVAPYVDLTTPPLPDLGAVAAASGQRDVVLGFVLAGQGCTPTWGGTTPMTDPAVAASVAGLKARGGTVTVSSGGAVGDYLETRCPDAASLAQAYGAALDAAGTDHLDVDIETDKGRDVSMARVADALQLLQDRRGARITLTVQVESADAGMTDDARELVEAVSERGVATRINLMVMNFEQRGSWAESMLDAADLSLAALQRMWPGSEPADVAQRVGLTLMIGRNDTEATTTLADAGAVVDGARARGYGYIGAWSLLRDNGGCPGTATEADDCSGIAQEPWAFTRALQRFA</sequence>
<keyword evidence="2" id="KW-0732">Signal</keyword>
<feature type="compositionally biased region" description="Low complexity" evidence="1">
    <location>
        <begin position="33"/>
        <end position="52"/>
    </location>
</feature>
<proteinExistence type="predicted"/>
<dbReference type="Proteomes" id="UP001231924">
    <property type="component" value="Unassembled WGS sequence"/>
</dbReference>
<dbReference type="RefSeq" id="WP_286050553.1">
    <property type="nucleotide sequence ID" value="NZ_JASVWF010000001.1"/>
</dbReference>
<dbReference type="SUPFAM" id="SSF51445">
    <property type="entry name" value="(Trans)glycosidases"/>
    <property type="match status" value="1"/>
</dbReference>
<accession>A0ABT7M444</accession>
<dbReference type="Gene3D" id="3.20.20.80">
    <property type="entry name" value="Glycosidases"/>
    <property type="match status" value="1"/>
</dbReference>
<dbReference type="InterPro" id="IPR052750">
    <property type="entry name" value="GH18_Chitinase"/>
</dbReference>
<comment type="caution">
    <text evidence="3">The sequence shown here is derived from an EMBL/GenBank/DDBJ whole genome shotgun (WGS) entry which is preliminary data.</text>
</comment>
<reference evidence="3 4" key="1">
    <citation type="submission" date="2023-06" db="EMBL/GenBank/DDBJ databases">
        <title>Actinomycetospora Odt1-22.</title>
        <authorList>
            <person name="Supong K."/>
        </authorList>
    </citation>
    <scope>NUCLEOTIDE SEQUENCE [LARGE SCALE GENOMIC DNA]</scope>
    <source>
        <strain evidence="3 4">Odt1-22</strain>
    </source>
</reference>
<evidence type="ECO:0000256" key="2">
    <source>
        <dbReference type="SAM" id="SignalP"/>
    </source>
</evidence>
<gene>
    <name evidence="3" type="ORF">QRT03_00960</name>
</gene>
<feature type="chain" id="PRO_5047099177" evidence="2">
    <location>
        <begin position="31"/>
        <end position="353"/>
    </location>
</feature>
<evidence type="ECO:0000313" key="3">
    <source>
        <dbReference type="EMBL" id="MDL5154517.1"/>
    </source>
</evidence>
<evidence type="ECO:0000256" key="1">
    <source>
        <dbReference type="SAM" id="MobiDB-lite"/>
    </source>
</evidence>
<protein>
    <submittedName>
        <fullName evidence="3">Carbohydrate-binding protein CenC</fullName>
    </submittedName>
</protein>
<organism evidence="3 4">
    <name type="scientific">Actinomycetospora termitidis</name>
    <dbReference type="NCBI Taxonomy" id="3053470"/>
    <lineage>
        <taxon>Bacteria</taxon>
        <taxon>Bacillati</taxon>
        <taxon>Actinomycetota</taxon>
        <taxon>Actinomycetes</taxon>
        <taxon>Pseudonocardiales</taxon>
        <taxon>Pseudonocardiaceae</taxon>
        <taxon>Actinomycetospora</taxon>
    </lineage>
</organism>
<dbReference type="InterPro" id="IPR017853">
    <property type="entry name" value="GH"/>
</dbReference>
<evidence type="ECO:0000313" key="4">
    <source>
        <dbReference type="Proteomes" id="UP001231924"/>
    </source>
</evidence>
<dbReference type="PANTHER" id="PTHR42976:SF1">
    <property type="entry name" value="GH18 DOMAIN-CONTAINING PROTEIN-RELATED"/>
    <property type="match status" value="1"/>
</dbReference>
<dbReference type="EMBL" id="JASVWF010000001">
    <property type="protein sequence ID" value="MDL5154517.1"/>
    <property type="molecule type" value="Genomic_DNA"/>
</dbReference>
<keyword evidence="4" id="KW-1185">Reference proteome</keyword>
<feature type="region of interest" description="Disordered" evidence="1">
    <location>
        <begin position="29"/>
        <end position="60"/>
    </location>
</feature>
<name>A0ABT7M444_9PSEU</name>
<feature type="signal peptide" evidence="2">
    <location>
        <begin position="1"/>
        <end position="30"/>
    </location>
</feature>
<dbReference type="PROSITE" id="PS51257">
    <property type="entry name" value="PROKAR_LIPOPROTEIN"/>
    <property type="match status" value="1"/>
</dbReference>
<dbReference type="PANTHER" id="PTHR42976">
    <property type="entry name" value="BIFUNCTIONAL CHITINASE/LYSOZYME-RELATED"/>
    <property type="match status" value="1"/>
</dbReference>